<reference evidence="1" key="1">
    <citation type="submission" date="2020-04" db="EMBL/GenBank/DDBJ databases">
        <authorList>
            <person name="Chiriac C."/>
            <person name="Salcher M."/>
            <person name="Ghai R."/>
            <person name="Kavagutti S V."/>
        </authorList>
    </citation>
    <scope>NUCLEOTIDE SEQUENCE</scope>
</reference>
<gene>
    <name evidence="1" type="ORF">UFOVP457_1</name>
</gene>
<organism evidence="1">
    <name type="scientific">uncultured Caudovirales phage</name>
    <dbReference type="NCBI Taxonomy" id="2100421"/>
    <lineage>
        <taxon>Viruses</taxon>
        <taxon>Duplodnaviria</taxon>
        <taxon>Heunggongvirae</taxon>
        <taxon>Uroviricota</taxon>
        <taxon>Caudoviricetes</taxon>
        <taxon>Peduoviridae</taxon>
        <taxon>Maltschvirus</taxon>
        <taxon>Maltschvirus maltsch</taxon>
    </lineage>
</organism>
<feature type="non-terminal residue" evidence="1">
    <location>
        <position position="1"/>
    </location>
</feature>
<proteinExistence type="predicted"/>
<protein>
    <submittedName>
        <fullName evidence="1">Uncharacterized protein</fullName>
    </submittedName>
</protein>
<sequence length="52" mass="6349">FANSEEDLRDMIIWIDDQFKRSSNQRAGITWTRQEPKEEIRDLENDLRRGIR</sequence>
<evidence type="ECO:0000313" key="1">
    <source>
        <dbReference type="EMBL" id="CAB4143821.1"/>
    </source>
</evidence>
<accession>A0A6J5MCA3</accession>
<name>A0A6J5MCA3_9CAUD</name>
<dbReference type="EMBL" id="LR796435">
    <property type="protein sequence ID" value="CAB4143821.1"/>
    <property type="molecule type" value="Genomic_DNA"/>
</dbReference>